<evidence type="ECO:0000256" key="3">
    <source>
        <dbReference type="ARBA" id="ARBA00022679"/>
    </source>
</evidence>
<dbReference type="Pfam" id="PF03987">
    <property type="entry name" value="Autophagy_act_C"/>
    <property type="match status" value="1"/>
</dbReference>
<dbReference type="GO" id="GO:0005829">
    <property type="term" value="C:cytosol"/>
    <property type="evidence" value="ECO:0007669"/>
    <property type="project" value="UniProtKB-ARBA"/>
</dbReference>
<feature type="compositionally biased region" description="Low complexity" evidence="7">
    <location>
        <begin position="91"/>
        <end position="112"/>
    </location>
</feature>
<evidence type="ECO:0000313" key="9">
    <source>
        <dbReference type="Proteomes" id="UP000694429"/>
    </source>
</evidence>
<evidence type="ECO:0000256" key="6">
    <source>
        <dbReference type="ARBA" id="ARBA00029833"/>
    </source>
</evidence>
<gene>
    <name evidence="8" type="primary">ATG10</name>
</gene>
<dbReference type="GO" id="GO:0006914">
    <property type="term" value="P:autophagy"/>
    <property type="evidence" value="ECO:0007669"/>
    <property type="project" value="UniProtKB-KW"/>
</dbReference>
<keyword evidence="5" id="KW-0072">Autophagy</keyword>
<dbReference type="Gene3D" id="3.30.1460.50">
    <property type="match status" value="1"/>
</dbReference>
<keyword evidence="4" id="KW-0833">Ubl conjugation pathway</keyword>
<dbReference type="Ensembl" id="ENSCAFT00030036658.1">
    <property type="protein sequence ID" value="ENSCAFP00030031979.1"/>
    <property type="gene ID" value="ENSCAFG00030019940.1"/>
</dbReference>
<evidence type="ECO:0000256" key="7">
    <source>
        <dbReference type="SAM" id="MobiDB-lite"/>
    </source>
</evidence>
<dbReference type="GO" id="GO:0015031">
    <property type="term" value="P:protein transport"/>
    <property type="evidence" value="ECO:0007669"/>
    <property type="project" value="UniProtKB-KW"/>
</dbReference>
<name>A0A8C0NUE3_CANLF</name>
<feature type="region of interest" description="Disordered" evidence="7">
    <location>
        <begin position="1"/>
        <end position="33"/>
    </location>
</feature>
<dbReference type="PANTHER" id="PTHR14957">
    <property type="entry name" value="UBIQUITIN-LIKE-CONJUGATING ENZYME ATG10"/>
    <property type="match status" value="1"/>
</dbReference>
<feature type="compositionally biased region" description="Basic residues" evidence="7">
    <location>
        <begin position="152"/>
        <end position="162"/>
    </location>
</feature>
<evidence type="ECO:0000256" key="4">
    <source>
        <dbReference type="ARBA" id="ARBA00022786"/>
    </source>
</evidence>
<dbReference type="Proteomes" id="UP000694429">
    <property type="component" value="Chromosome 3"/>
</dbReference>
<proteinExistence type="inferred from homology"/>
<dbReference type="InterPro" id="IPR007135">
    <property type="entry name" value="Atg3/Atg10"/>
</dbReference>
<feature type="region of interest" description="Disordered" evidence="7">
    <location>
        <begin position="143"/>
        <end position="209"/>
    </location>
</feature>
<keyword evidence="3" id="KW-0808">Transferase</keyword>
<sequence>MVAEALTGVSARARTPAGSDSNLGEGSRSAPSPAVTHWFSRYVAICWEDRWRRRSRSPAAPARAAALVLAGRAATARFRRRWAGGRGLGSRGPRAAARPRPLARVLRARPATSAPPPREPGPRGRGRRRCACSASVAAAAVAEGGPGLPAGGRRRVRSRPVLRRPWPPGARPSPRARARWPDGRWQSAGHRPGSPPPARGPACARPALGSGAERSGLSFNMEEDEFFGEKTFQHFCAEFIKHSQQIGDGWEWRTSKDCSEGYMCKTHFQIKPGMPMSPPGTSAHIQTCLPMEEALELPLDDFEKTETTTGSEVIKYEYHVLYSCSYQVPVLYFRASFLDGRPLALKDIWEGTHECYKTRLLQEPWDTITQQEHPILGQPFFVLHPCKTNEFMTPVLKNSRKINRLNMDRLFKFPTNQ</sequence>
<dbReference type="GO" id="GO:0061651">
    <property type="term" value="F:Atg12 conjugating enzyme activity"/>
    <property type="evidence" value="ECO:0007669"/>
    <property type="project" value="UniProtKB-ARBA"/>
</dbReference>
<protein>
    <recommendedName>
        <fullName evidence="2">Ubiquitin-like-conjugating enzyme ATG10</fullName>
    </recommendedName>
    <alternativeName>
        <fullName evidence="6">Autophagy-related protein 10</fullName>
    </alternativeName>
</protein>
<dbReference type="OrthoDB" id="9808644at2759"/>
<evidence type="ECO:0000313" key="8">
    <source>
        <dbReference type="Ensembl" id="ENSCAFP00030031979.1"/>
    </source>
</evidence>
<dbReference type="AlphaFoldDB" id="A0A8C0NUE3"/>
<reference evidence="8" key="2">
    <citation type="submission" date="2025-08" db="UniProtKB">
        <authorList>
            <consortium name="Ensembl"/>
        </authorList>
    </citation>
    <scope>IDENTIFICATION</scope>
</reference>
<organism evidence="8 9">
    <name type="scientific">Canis lupus familiaris</name>
    <name type="common">Dog</name>
    <name type="synonym">Canis familiaris</name>
    <dbReference type="NCBI Taxonomy" id="9615"/>
    <lineage>
        <taxon>Eukaryota</taxon>
        <taxon>Metazoa</taxon>
        <taxon>Chordata</taxon>
        <taxon>Craniata</taxon>
        <taxon>Vertebrata</taxon>
        <taxon>Euteleostomi</taxon>
        <taxon>Mammalia</taxon>
        <taxon>Eutheria</taxon>
        <taxon>Laurasiatheria</taxon>
        <taxon>Carnivora</taxon>
        <taxon>Caniformia</taxon>
        <taxon>Canidae</taxon>
        <taxon>Canis</taxon>
    </lineage>
</organism>
<evidence type="ECO:0000256" key="2">
    <source>
        <dbReference type="ARBA" id="ARBA00021099"/>
    </source>
</evidence>
<reference evidence="8" key="1">
    <citation type="submission" date="2019-03" db="EMBL/GenBank/DDBJ databases">
        <authorList>
            <person name="Warren W.C."/>
            <person name="Johnson G.S."/>
        </authorList>
    </citation>
    <scope>NUCLEOTIDE SEQUENCE [LARGE SCALE GENOMIC DNA]</scope>
    <source>
        <strain evidence="8">Basenji</strain>
    </source>
</reference>
<dbReference type="PANTHER" id="PTHR14957:SF1">
    <property type="entry name" value="UBIQUITIN-LIKE-CONJUGATING ENZYME ATG10"/>
    <property type="match status" value="1"/>
</dbReference>
<feature type="region of interest" description="Disordered" evidence="7">
    <location>
        <begin position="84"/>
        <end position="130"/>
    </location>
</feature>
<evidence type="ECO:0000256" key="5">
    <source>
        <dbReference type="ARBA" id="ARBA00023006"/>
    </source>
</evidence>
<accession>A0A8C0NUE3</accession>
<evidence type="ECO:0000256" key="1">
    <source>
        <dbReference type="ARBA" id="ARBA00005696"/>
    </source>
</evidence>
<comment type="similarity">
    <text evidence="1">Belongs to the ATG10 family.</text>
</comment>